<accession>A0A426ZSZ1</accession>
<evidence type="ECO:0000313" key="3">
    <source>
        <dbReference type="Proteomes" id="UP000287651"/>
    </source>
</evidence>
<dbReference type="Proteomes" id="UP000287651">
    <property type="component" value="Unassembled WGS sequence"/>
</dbReference>
<protein>
    <submittedName>
        <fullName evidence="2">Uncharacterized protein</fullName>
    </submittedName>
</protein>
<gene>
    <name evidence="2" type="ORF">B296_00036216</name>
</gene>
<name>A0A426ZSZ1_ENSVE</name>
<evidence type="ECO:0000256" key="1">
    <source>
        <dbReference type="SAM" id="MobiDB-lite"/>
    </source>
</evidence>
<sequence length="121" mass="12999">MRRYPLQKEGEEEAVAEHHQHRQRTDQISEVEHICCGVDHVEESYIFVLGASASTGSVIESVHCNVRKRRGCCCSGEDAVLLLLQRRGGGDVVASATAVPANQQGSCAAAAAIAVGEKRKL</sequence>
<dbReference type="EMBL" id="AMZH03005214">
    <property type="protein sequence ID" value="RRT66984.1"/>
    <property type="molecule type" value="Genomic_DNA"/>
</dbReference>
<reference evidence="2 3" key="1">
    <citation type="journal article" date="2014" name="Agronomy (Basel)">
        <title>A Draft Genome Sequence for Ensete ventricosum, the Drought-Tolerant Tree Against Hunger.</title>
        <authorList>
            <person name="Harrison J."/>
            <person name="Moore K.A."/>
            <person name="Paszkiewicz K."/>
            <person name="Jones T."/>
            <person name="Grant M."/>
            <person name="Ambacheew D."/>
            <person name="Muzemil S."/>
            <person name="Studholme D.J."/>
        </authorList>
    </citation>
    <scope>NUCLEOTIDE SEQUENCE [LARGE SCALE GENOMIC DNA]</scope>
</reference>
<feature type="region of interest" description="Disordered" evidence="1">
    <location>
        <begin position="1"/>
        <end position="23"/>
    </location>
</feature>
<proteinExistence type="predicted"/>
<dbReference type="AlphaFoldDB" id="A0A426ZSZ1"/>
<evidence type="ECO:0000313" key="2">
    <source>
        <dbReference type="EMBL" id="RRT66984.1"/>
    </source>
</evidence>
<comment type="caution">
    <text evidence="2">The sequence shown here is derived from an EMBL/GenBank/DDBJ whole genome shotgun (WGS) entry which is preliminary data.</text>
</comment>
<organism evidence="2 3">
    <name type="scientific">Ensete ventricosum</name>
    <name type="common">Abyssinian banana</name>
    <name type="synonym">Musa ensete</name>
    <dbReference type="NCBI Taxonomy" id="4639"/>
    <lineage>
        <taxon>Eukaryota</taxon>
        <taxon>Viridiplantae</taxon>
        <taxon>Streptophyta</taxon>
        <taxon>Embryophyta</taxon>
        <taxon>Tracheophyta</taxon>
        <taxon>Spermatophyta</taxon>
        <taxon>Magnoliopsida</taxon>
        <taxon>Liliopsida</taxon>
        <taxon>Zingiberales</taxon>
        <taxon>Musaceae</taxon>
        <taxon>Ensete</taxon>
    </lineage>
</organism>